<reference evidence="2" key="1">
    <citation type="submission" date="2011-12" db="EMBL/GenBank/DDBJ databases">
        <title>The complete genome of chromosome of Sulfobacillus acidophilus DSM 10332.</title>
        <authorList>
            <person name="Lucas S."/>
            <person name="Han J."/>
            <person name="Lapidus A."/>
            <person name="Bruce D."/>
            <person name="Goodwin L."/>
            <person name="Pitluck S."/>
            <person name="Peters L."/>
            <person name="Kyrpides N."/>
            <person name="Mavromatis K."/>
            <person name="Ivanova N."/>
            <person name="Mikhailova N."/>
            <person name="Chertkov O."/>
            <person name="Saunders E."/>
            <person name="Detter J.C."/>
            <person name="Tapia R."/>
            <person name="Han C."/>
            <person name="Land M."/>
            <person name="Hauser L."/>
            <person name="Markowitz V."/>
            <person name="Cheng J.-F."/>
            <person name="Hugenholtz P."/>
            <person name="Woyke T."/>
            <person name="Wu D."/>
            <person name="Pukall R."/>
            <person name="Gehrich-Schroeter G."/>
            <person name="Schneider S."/>
            <person name="Klenk H.-P."/>
            <person name="Eisen J.A."/>
        </authorList>
    </citation>
    <scope>NUCLEOTIDE SEQUENCE [LARGE SCALE GENOMIC DNA]</scope>
    <source>
        <strain evidence="2">ATCC 700253 / DSM 10332 / NAL</strain>
    </source>
</reference>
<reference evidence="1 2" key="2">
    <citation type="journal article" date="2012" name="Stand. Genomic Sci.">
        <title>Complete genome sequence of the moderately thermophilic mineral-sulfide-oxidizing firmicute Sulfobacillus acidophilus type strain (NAL(T)).</title>
        <authorList>
            <person name="Anderson I."/>
            <person name="Chertkov O."/>
            <person name="Chen A."/>
            <person name="Saunders E."/>
            <person name="Lapidus A."/>
            <person name="Nolan M."/>
            <person name="Lucas S."/>
            <person name="Hammon N."/>
            <person name="Deshpande S."/>
            <person name="Cheng J.F."/>
            <person name="Han C."/>
            <person name="Tapia R."/>
            <person name="Goodwin L.A."/>
            <person name="Pitluck S."/>
            <person name="Liolios K."/>
            <person name="Pagani I."/>
            <person name="Ivanova N."/>
            <person name="Mikhailova N."/>
            <person name="Pati A."/>
            <person name="Palaniappan K."/>
            <person name="Land M."/>
            <person name="Pan C."/>
            <person name="Rohde M."/>
            <person name="Pukall R."/>
            <person name="Goker M."/>
            <person name="Detter J.C."/>
            <person name="Woyke T."/>
            <person name="Bristow J."/>
            <person name="Eisen J.A."/>
            <person name="Markowitz V."/>
            <person name="Hugenholtz P."/>
            <person name="Kyrpides N.C."/>
            <person name="Klenk H.P."/>
            <person name="Mavromatis K."/>
        </authorList>
    </citation>
    <scope>NUCLEOTIDE SEQUENCE [LARGE SCALE GENOMIC DNA]</scope>
    <source>
        <strain evidence="2">ATCC 700253 / DSM 10332 / NAL</strain>
    </source>
</reference>
<gene>
    <name evidence="1" type="ordered locus">Sulac_1869</name>
</gene>
<dbReference type="AlphaFoldDB" id="G8U0Q9"/>
<dbReference type="EMBL" id="CP003179">
    <property type="protein sequence ID" value="AEW05362.1"/>
    <property type="molecule type" value="Genomic_DNA"/>
</dbReference>
<sequence>MQYLAQLTAPPRSGRQALTFWDTARETETWLHQEQKPVTRRILTLKAKSLPLLNPWREWQTGPLAIEAWLNPMDLAVTWQYVRHFLTEPNLVDIAVRLGQESWLEWHQAGRVHIQAPHQARIWAWIQEMWHPAQWPVLAEETWREYQRPQVARQYAWGIGQFRQIKAGWTEWSLAASPDHVGWLSEQWTTLVARLSPRPVRIRWRQEHLPTAEELLGLPVRLVWAELTLNTRSTDTFNAWMEHEPQYLKAQLVWQVTWHAEWQAELRLIRSGPAPRLEAIFSPTAAKTGEPALWTPLKQDGKRLPFLTLAPLTPVEPQSWQDIQQKARQRRWLDGFYRFADQWSWPSLVEAPRRVRIPNGWRWARAEAGTSGWVICRSTDGLCVRIDWPRQHHPGHVTLYYPGTAGTSLDPFIPGSLRDTRHWKAWGTWVTESLLPAILAWDRTQA</sequence>
<evidence type="ECO:0000313" key="2">
    <source>
        <dbReference type="Proteomes" id="UP000005439"/>
    </source>
</evidence>
<dbReference type="Proteomes" id="UP000005439">
    <property type="component" value="Chromosome"/>
</dbReference>
<dbReference type="PATRIC" id="fig|679936.5.peg.1935"/>
<dbReference type="HOGENOM" id="CLU_613824_0_0_9"/>
<accession>G8U0Q9</accession>
<proteinExistence type="predicted"/>
<evidence type="ECO:0000313" key="1">
    <source>
        <dbReference type="EMBL" id="AEW05362.1"/>
    </source>
</evidence>
<keyword evidence="2" id="KW-1185">Reference proteome</keyword>
<protein>
    <submittedName>
        <fullName evidence="1">Uncharacterized protein</fullName>
    </submittedName>
</protein>
<organism evidence="1 2">
    <name type="scientific">Sulfobacillus acidophilus (strain ATCC 700253 / DSM 10332 / NAL)</name>
    <dbReference type="NCBI Taxonomy" id="679936"/>
    <lineage>
        <taxon>Bacteria</taxon>
        <taxon>Bacillati</taxon>
        <taxon>Bacillota</taxon>
        <taxon>Clostridia</taxon>
        <taxon>Eubacteriales</taxon>
        <taxon>Clostridiales Family XVII. Incertae Sedis</taxon>
        <taxon>Sulfobacillus</taxon>
    </lineage>
</organism>
<dbReference type="KEGG" id="sap:Sulac_1869"/>
<dbReference type="STRING" id="679936.Sulac_1869"/>
<name>G8U0Q9_SULAD</name>